<comment type="caution">
    <text evidence="1">The sequence shown here is derived from an EMBL/GenBank/DDBJ whole genome shotgun (WGS) entry which is preliminary data.</text>
</comment>
<dbReference type="RefSeq" id="WP_345539179.1">
    <property type="nucleotide sequence ID" value="NZ_BAABGJ010000054.1"/>
</dbReference>
<accession>A0ABP8HYQ0</accession>
<proteinExistence type="predicted"/>
<dbReference type="Proteomes" id="UP001500975">
    <property type="component" value="Unassembled WGS sequence"/>
</dbReference>
<protein>
    <submittedName>
        <fullName evidence="1">Uncharacterized protein</fullName>
    </submittedName>
</protein>
<evidence type="ECO:0000313" key="2">
    <source>
        <dbReference type="Proteomes" id="UP001500975"/>
    </source>
</evidence>
<organism evidence="1 2">
    <name type="scientific">Variovorax defluvii</name>
    <dbReference type="NCBI Taxonomy" id="913761"/>
    <lineage>
        <taxon>Bacteria</taxon>
        <taxon>Pseudomonadati</taxon>
        <taxon>Pseudomonadota</taxon>
        <taxon>Betaproteobacteria</taxon>
        <taxon>Burkholderiales</taxon>
        <taxon>Comamonadaceae</taxon>
        <taxon>Variovorax</taxon>
    </lineage>
</organism>
<keyword evidence="2" id="KW-1185">Reference proteome</keyword>
<dbReference type="InterPro" id="IPR057062">
    <property type="entry name" value="TriTu"/>
</dbReference>
<reference evidence="2" key="1">
    <citation type="journal article" date="2019" name="Int. J. Syst. Evol. Microbiol.">
        <title>The Global Catalogue of Microorganisms (GCM) 10K type strain sequencing project: providing services to taxonomists for standard genome sequencing and annotation.</title>
        <authorList>
            <consortium name="The Broad Institute Genomics Platform"/>
            <consortium name="The Broad Institute Genome Sequencing Center for Infectious Disease"/>
            <person name="Wu L."/>
            <person name="Ma J."/>
        </authorList>
    </citation>
    <scope>NUCLEOTIDE SEQUENCE [LARGE SCALE GENOMIC DNA]</scope>
    <source>
        <strain evidence="2">JCM 17804</strain>
    </source>
</reference>
<evidence type="ECO:0000313" key="1">
    <source>
        <dbReference type="EMBL" id="GAA4347543.1"/>
    </source>
</evidence>
<sequence length="99" mass="11072">MLDTFITWAQRVQSHTAGPSLKIQLTGNEEPENPSARLDFDSPFAIARITFWNSGDYDAEVSARETGRTIYSGFGLIDEGRDLSHLFAPVFRALRVDLP</sequence>
<name>A0ABP8HYQ0_9BURK</name>
<dbReference type="EMBL" id="BAABGJ010000054">
    <property type="protein sequence ID" value="GAA4347543.1"/>
    <property type="molecule type" value="Genomic_DNA"/>
</dbReference>
<gene>
    <name evidence="1" type="ORF">GCM10023165_32490</name>
</gene>
<dbReference type="Pfam" id="PF24689">
    <property type="entry name" value="TriTu"/>
    <property type="match status" value="1"/>
</dbReference>